<dbReference type="Gene3D" id="3.40.50.720">
    <property type="entry name" value="NAD(P)-binding Rossmann-like Domain"/>
    <property type="match status" value="1"/>
</dbReference>
<keyword evidence="6" id="KW-0521">NADP</keyword>
<protein>
    <recommendedName>
        <fullName evidence="4 6">dTDP-4-dehydrorhamnose reductase</fullName>
        <ecNumber evidence="3 6">1.1.1.133</ecNumber>
    </recommendedName>
</protein>
<dbReference type="PANTHER" id="PTHR10491:SF4">
    <property type="entry name" value="METHIONINE ADENOSYLTRANSFERASE 2 SUBUNIT BETA"/>
    <property type="match status" value="1"/>
</dbReference>
<organism evidence="8 9">
    <name type="scientific">Paradesertivirga mongoliensis</name>
    <dbReference type="NCBI Taxonomy" id="2100740"/>
    <lineage>
        <taxon>Bacteria</taxon>
        <taxon>Pseudomonadati</taxon>
        <taxon>Bacteroidota</taxon>
        <taxon>Sphingobacteriia</taxon>
        <taxon>Sphingobacteriales</taxon>
        <taxon>Sphingobacteriaceae</taxon>
        <taxon>Paradesertivirga</taxon>
    </lineage>
</organism>
<dbReference type="InterPro" id="IPR005913">
    <property type="entry name" value="dTDP_dehydrorham_reduct"/>
</dbReference>
<dbReference type="SUPFAM" id="SSF51735">
    <property type="entry name" value="NAD(P)-binding Rossmann-fold domains"/>
    <property type="match status" value="1"/>
</dbReference>
<dbReference type="PANTHER" id="PTHR10491">
    <property type="entry name" value="DTDP-4-DEHYDRORHAMNOSE REDUCTASE"/>
    <property type="match status" value="1"/>
</dbReference>
<feature type="domain" description="RmlD-like substrate binding" evidence="7">
    <location>
        <begin position="3"/>
        <end position="293"/>
    </location>
</feature>
<evidence type="ECO:0000313" key="9">
    <source>
        <dbReference type="Proteomes" id="UP001597387"/>
    </source>
</evidence>
<evidence type="ECO:0000313" key="8">
    <source>
        <dbReference type="EMBL" id="MFD2161047.1"/>
    </source>
</evidence>
<comment type="similarity">
    <text evidence="2 6">Belongs to the dTDP-4-dehydrorhamnose reductase family.</text>
</comment>
<sequence>MKKILVTGSNGLLGQTLSSLILSTGRAHLIASSRGADRFNTPGDYVYLDLDITDKEKLYSSISLHKPDVIINTAAVTNVDVCHHERDLCWQLNVTAVQNLVSICEDKNIHLIHISTDFVFDGKAGPYNEDALPNPVSYYGQSKYEAEQIVRRSSYDWTILRTILVYGVTPNMSRSNIVLWAKSALEKGEDIKVVNDQWRMPTLALDLAEACLLAAERKATGIFHISGMDMMSVYDIVRAVADFWSLDKSHIHPISSELLNQEAKRPQKTGFILDKAIRHLGYQPHSFREGLEIVDKDLDNLNRFAFN</sequence>
<evidence type="ECO:0000256" key="6">
    <source>
        <dbReference type="RuleBase" id="RU364082"/>
    </source>
</evidence>
<comment type="function">
    <text evidence="6">Catalyzes the reduction of dTDP-6-deoxy-L-lyxo-4-hexulose to yield dTDP-L-rhamnose.</text>
</comment>
<comment type="catalytic activity">
    <reaction evidence="5">
        <text>dTDP-beta-L-rhamnose + NADP(+) = dTDP-4-dehydro-beta-L-rhamnose + NADPH + H(+)</text>
        <dbReference type="Rhea" id="RHEA:21796"/>
        <dbReference type="ChEBI" id="CHEBI:15378"/>
        <dbReference type="ChEBI" id="CHEBI:57510"/>
        <dbReference type="ChEBI" id="CHEBI:57783"/>
        <dbReference type="ChEBI" id="CHEBI:58349"/>
        <dbReference type="ChEBI" id="CHEBI:62830"/>
        <dbReference type="EC" id="1.1.1.133"/>
    </reaction>
</comment>
<dbReference type="EMBL" id="JBHUHZ010000001">
    <property type="protein sequence ID" value="MFD2161047.1"/>
    <property type="molecule type" value="Genomic_DNA"/>
</dbReference>
<dbReference type="Pfam" id="PF04321">
    <property type="entry name" value="RmlD_sub_bind"/>
    <property type="match status" value="1"/>
</dbReference>
<dbReference type="CDD" id="cd05254">
    <property type="entry name" value="dTDP_HR_like_SDR_e"/>
    <property type="match status" value="1"/>
</dbReference>
<accession>A0ABW4ZHQ4</accession>
<dbReference type="RefSeq" id="WP_255905414.1">
    <property type="nucleotide sequence ID" value="NZ_JAFMZO010000005.1"/>
</dbReference>
<keyword evidence="6" id="KW-0560">Oxidoreductase</keyword>
<evidence type="ECO:0000256" key="1">
    <source>
        <dbReference type="ARBA" id="ARBA00004781"/>
    </source>
</evidence>
<evidence type="ECO:0000256" key="5">
    <source>
        <dbReference type="ARBA" id="ARBA00048200"/>
    </source>
</evidence>
<comment type="pathway">
    <text evidence="1 6">Carbohydrate biosynthesis; dTDP-L-rhamnose biosynthesis.</text>
</comment>
<reference evidence="9" key="1">
    <citation type="journal article" date="2019" name="Int. J. Syst. Evol. Microbiol.">
        <title>The Global Catalogue of Microorganisms (GCM) 10K type strain sequencing project: providing services to taxonomists for standard genome sequencing and annotation.</title>
        <authorList>
            <consortium name="The Broad Institute Genomics Platform"/>
            <consortium name="The Broad Institute Genome Sequencing Center for Infectious Disease"/>
            <person name="Wu L."/>
            <person name="Ma J."/>
        </authorList>
    </citation>
    <scope>NUCLEOTIDE SEQUENCE [LARGE SCALE GENOMIC DNA]</scope>
    <source>
        <strain evidence="9">KCTC 42217</strain>
    </source>
</reference>
<dbReference type="Proteomes" id="UP001597387">
    <property type="component" value="Unassembled WGS sequence"/>
</dbReference>
<evidence type="ECO:0000256" key="4">
    <source>
        <dbReference type="ARBA" id="ARBA00017099"/>
    </source>
</evidence>
<comment type="caution">
    <text evidence="8">The sequence shown here is derived from an EMBL/GenBank/DDBJ whole genome shotgun (WGS) entry which is preliminary data.</text>
</comment>
<gene>
    <name evidence="8" type="ORF">ACFSJU_01490</name>
</gene>
<proteinExistence type="inferred from homology"/>
<name>A0ABW4ZHQ4_9SPHI</name>
<dbReference type="InterPro" id="IPR036291">
    <property type="entry name" value="NAD(P)-bd_dom_sf"/>
</dbReference>
<dbReference type="EC" id="1.1.1.133" evidence="3 6"/>
<dbReference type="InterPro" id="IPR029903">
    <property type="entry name" value="RmlD-like-bd"/>
</dbReference>
<evidence type="ECO:0000256" key="3">
    <source>
        <dbReference type="ARBA" id="ARBA00012929"/>
    </source>
</evidence>
<evidence type="ECO:0000259" key="7">
    <source>
        <dbReference type="Pfam" id="PF04321"/>
    </source>
</evidence>
<keyword evidence="9" id="KW-1185">Reference proteome</keyword>
<evidence type="ECO:0000256" key="2">
    <source>
        <dbReference type="ARBA" id="ARBA00010944"/>
    </source>
</evidence>